<dbReference type="Pfam" id="PF00583">
    <property type="entry name" value="Acetyltransf_1"/>
    <property type="match status" value="1"/>
</dbReference>
<protein>
    <submittedName>
        <fullName evidence="4">GNAT superfamily N-acetyltransferase</fullName>
    </submittedName>
</protein>
<proteinExistence type="predicted"/>
<dbReference type="PANTHER" id="PTHR43877:SF1">
    <property type="entry name" value="ACETYLTRANSFERASE"/>
    <property type="match status" value="1"/>
</dbReference>
<name>A0A852VLG2_9MICO</name>
<evidence type="ECO:0000313" key="5">
    <source>
        <dbReference type="Proteomes" id="UP000554054"/>
    </source>
</evidence>
<evidence type="ECO:0000313" key="4">
    <source>
        <dbReference type="EMBL" id="NYF97862.1"/>
    </source>
</evidence>
<dbReference type="SUPFAM" id="SSF55729">
    <property type="entry name" value="Acyl-CoA N-acyltransferases (Nat)"/>
    <property type="match status" value="1"/>
</dbReference>
<feature type="domain" description="N-acetyltransferase" evidence="3">
    <location>
        <begin position="3"/>
        <end position="154"/>
    </location>
</feature>
<dbReference type="InterPro" id="IPR016181">
    <property type="entry name" value="Acyl_CoA_acyltransferase"/>
</dbReference>
<dbReference type="RefSeq" id="WP_185990735.1">
    <property type="nucleotide sequence ID" value="NZ_JACCAE010000001.1"/>
</dbReference>
<accession>A0A852VLG2</accession>
<keyword evidence="2" id="KW-0012">Acyltransferase</keyword>
<organism evidence="4 5">
    <name type="scientific">Janibacter cremeus</name>
    <dbReference type="NCBI Taxonomy" id="1285192"/>
    <lineage>
        <taxon>Bacteria</taxon>
        <taxon>Bacillati</taxon>
        <taxon>Actinomycetota</taxon>
        <taxon>Actinomycetes</taxon>
        <taxon>Micrococcales</taxon>
        <taxon>Intrasporangiaceae</taxon>
        <taxon>Janibacter</taxon>
    </lineage>
</organism>
<evidence type="ECO:0000256" key="1">
    <source>
        <dbReference type="ARBA" id="ARBA00022679"/>
    </source>
</evidence>
<evidence type="ECO:0000259" key="3">
    <source>
        <dbReference type="PROSITE" id="PS51186"/>
    </source>
</evidence>
<dbReference type="PANTHER" id="PTHR43877">
    <property type="entry name" value="AMINOALKYLPHOSPHONATE N-ACETYLTRANSFERASE-RELATED-RELATED"/>
    <property type="match status" value="1"/>
</dbReference>
<dbReference type="PROSITE" id="PS51186">
    <property type="entry name" value="GNAT"/>
    <property type="match status" value="1"/>
</dbReference>
<dbReference type="InterPro" id="IPR050832">
    <property type="entry name" value="Bact_Acetyltransf"/>
</dbReference>
<evidence type="ECO:0000256" key="2">
    <source>
        <dbReference type="ARBA" id="ARBA00023315"/>
    </source>
</evidence>
<dbReference type="EMBL" id="JACCAE010000001">
    <property type="protein sequence ID" value="NYF97862.1"/>
    <property type="molecule type" value="Genomic_DNA"/>
</dbReference>
<dbReference type="AlphaFoldDB" id="A0A852VLG2"/>
<gene>
    <name evidence="4" type="ORF">BJY20_001254</name>
</gene>
<keyword evidence="5" id="KW-1185">Reference proteome</keyword>
<dbReference type="CDD" id="cd04301">
    <property type="entry name" value="NAT_SF"/>
    <property type="match status" value="1"/>
</dbReference>
<dbReference type="Proteomes" id="UP000554054">
    <property type="component" value="Unassembled WGS sequence"/>
</dbReference>
<sequence>MSLRIVRARPEDAFIVAALSLQFAIAVDGSREDGYLDRAAEHWVRHRGQLPTWFAERDGAHAGYLQASLSPTTTWPGVADGSRGQLWIHSMFVASDHRRAGVGSALLSACEIWANEAGIGVIRLRCEAGAEQFYDAAGYASAREVREKRLRPLR</sequence>
<keyword evidence="1 4" id="KW-0808">Transferase</keyword>
<comment type="caution">
    <text evidence="4">The sequence shown here is derived from an EMBL/GenBank/DDBJ whole genome shotgun (WGS) entry which is preliminary data.</text>
</comment>
<dbReference type="GO" id="GO:0016747">
    <property type="term" value="F:acyltransferase activity, transferring groups other than amino-acyl groups"/>
    <property type="evidence" value="ECO:0007669"/>
    <property type="project" value="InterPro"/>
</dbReference>
<dbReference type="InterPro" id="IPR000182">
    <property type="entry name" value="GNAT_dom"/>
</dbReference>
<reference evidence="4 5" key="1">
    <citation type="submission" date="2020-07" db="EMBL/GenBank/DDBJ databases">
        <title>Sequencing the genomes of 1000 actinobacteria strains.</title>
        <authorList>
            <person name="Klenk H.-P."/>
        </authorList>
    </citation>
    <scope>NUCLEOTIDE SEQUENCE [LARGE SCALE GENOMIC DNA]</scope>
    <source>
        <strain evidence="4 5">DSM 26154</strain>
    </source>
</reference>
<dbReference type="Gene3D" id="3.40.630.30">
    <property type="match status" value="1"/>
</dbReference>